<name>A0A975SN52_9RHOO</name>
<dbReference type="AlphaFoldDB" id="A0A975SN52"/>
<dbReference type="KEGG" id="aiq:Azoinq_13820"/>
<organism evidence="1 2">
    <name type="scientific">Azospira inquinata</name>
    <dbReference type="NCBI Taxonomy" id="2785627"/>
    <lineage>
        <taxon>Bacteria</taxon>
        <taxon>Pseudomonadati</taxon>
        <taxon>Pseudomonadota</taxon>
        <taxon>Betaproteobacteria</taxon>
        <taxon>Rhodocyclales</taxon>
        <taxon>Rhodocyclaceae</taxon>
        <taxon>Azospira</taxon>
    </lineage>
</organism>
<protein>
    <submittedName>
        <fullName evidence="1">Uncharacterized protein</fullName>
    </submittedName>
</protein>
<dbReference type="RefSeq" id="WP_216128322.1">
    <property type="nucleotide sequence ID" value="NZ_CP064782.1"/>
</dbReference>
<evidence type="ECO:0000313" key="2">
    <source>
        <dbReference type="Proteomes" id="UP000683428"/>
    </source>
</evidence>
<sequence>MEHDKPYGGGDLRISGTQAIVFKPITPEIKFKAVPTGKLPDNYKPEETEPWMKDEDEIENRSTIRILRGNLKNGIARIFEKPGQNGAWWISPDWRTIYVTTDWTNYKLPNGPDGYGQRWHTLWKSVDGGNTWHQLPWPDRVQPGQPLFLPDGRHGYLIADGMRIWKTSDGGEHWLEITLPPWTNQQLTDNPDGNGFSPMVRDVRARFSAYDLDSNGTLHISFYIRKIKLPKTPTEITESTLLYSIPWGIPHTEPPRKWLYPDIVLCNQSLADIKGSLDGNIHLISFVGKAPPDDKPDIERRPAAYLLYRNNREVFKHQFSSDVVPGALFLGNEGQLILSGESRKPGEVMSDSVTLISTDNGKTWDKESDGFAWAWYYEKERNRIWKYEGHSLYWRNAK</sequence>
<evidence type="ECO:0000313" key="1">
    <source>
        <dbReference type="EMBL" id="QWT48884.1"/>
    </source>
</evidence>
<accession>A0A975SN52</accession>
<keyword evidence="2" id="KW-1185">Reference proteome</keyword>
<reference evidence="1" key="1">
    <citation type="submission" date="2020-11" db="EMBL/GenBank/DDBJ databases">
        <title>Azospira inquinata sp. nov.</title>
        <authorList>
            <person name="Moe W.M."/>
            <person name="Mikes M.C."/>
        </authorList>
    </citation>
    <scope>NUCLEOTIDE SEQUENCE</scope>
    <source>
        <strain evidence="1">Azo-3</strain>
    </source>
</reference>
<dbReference type="EMBL" id="CP064782">
    <property type="protein sequence ID" value="QWT48884.1"/>
    <property type="molecule type" value="Genomic_DNA"/>
</dbReference>
<gene>
    <name evidence="1" type="ORF">Azoinq_13820</name>
</gene>
<dbReference type="Proteomes" id="UP000683428">
    <property type="component" value="Chromosome"/>
</dbReference>
<proteinExistence type="predicted"/>